<feature type="transmembrane region" description="Helical" evidence="1">
    <location>
        <begin position="175"/>
        <end position="195"/>
    </location>
</feature>
<keyword evidence="3" id="KW-1185">Reference proteome</keyword>
<keyword evidence="1" id="KW-1133">Transmembrane helix</keyword>
<dbReference type="RefSeq" id="WP_069117464.1">
    <property type="nucleotide sequence ID" value="NZ_CP017015.1"/>
</dbReference>
<feature type="transmembrane region" description="Helical" evidence="1">
    <location>
        <begin position="73"/>
        <end position="96"/>
    </location>
</feature>
<feature type="transmembrane region" description="Helical" evidence="1">
    <location>
        <begin position="20"/>
        <end position="42"/>
    </location>
</feature>
<reference evidence="2 3" key="1">
    <citation type="submission" date="2016-08" db="EMBL/GenBank/DDBJ databases">
        <title>Complete genome sequence of Spiroplasma helicoides TABS-2 (DSM 22551).</title>
        <authorList>
            <person name="Shen W.-Y."/>
            <person name="Lo W.-S."/>
            <person name="Lai Y.-C."/>
            <person name="Kuo C.-H."/>
        </authorList>
    </citation>
    <scope>NUCLEOTIDE SEQUENCE [LARGE SCALE GENOMIC DNA]</scope>
    <source>
        <strain evidence="2 3">TABS-2</strain>
    </source>
</reference>
<dbReference type="STRING" id="216938.SHELI_v1c11000"/>
<feature type="transmembrane region" description="Helical" evidence="1">
    <location>
        <begin position="335"/>
        <end position="358"/>
    </location>
</feature>
<gene>
    <name evidence="2" type="ORF">SHELI_v1c11000</name>
</gene>
<feature type="transmembrane region" description="Helical" evidence="1">
    <location>
        <begin position="299"/>
        <end position="323"/>
    </location>
</feature>
<accession>A0A1B3SMA8</accession>
<feature type="transmembrane region" description="Helical" evidence="1">
    <location>
        <begin position="238"/>
        <end position="260"/>
    </location>
</feature>
<keyword evidence="1" id="KW-0812">Transmembrane</keyword>
<evidence type="ECO:0000313" key="3">
    <source>
        <dbReference type="Proteomes" id="UP000094378"/>
    </source>
</evidence>
<evidence type="ECO:0000256" key="1">
    <source>
        <dbReference type="SAM" id="Phobius"/>
    </source>
</evidence>
<dbReference type="Proteomes" id="UP000094378">
    <property type="component" value="Chromosome"/>
</dbReference>
<feature type="transmembrane region" description="Helical" evidence="1">
    <location>
        <begin position="108"/>
        <end position="126"/>
    </location>
</feature>
<dbReference type="AlphaFoldDB" id="A0A1B3SMA8"/>
<dbReference type="EMBL" id="CP017015">
    <property type="protein sequence ID" value="AOG61047.1"/>
    <property type="molecule type" value="Genomic_DNA"/>
</dbReference>
<protein>
    <submittedName>
        <fullName evidence="2">Uncharacterized protein</fullName>
    </submittedName>
</protein>
<evidence type="ECO:0000313" key="2">
    <source>
        <dbReference type="EMBL" id="AOG61047.1"/>
    </source>
</evidence>
<feature type="transmembrane region" description="Helical" evidence="1">
    <location>
        <begin position="405"/>
        <end position="425"/>
    </location>
</feature>
<keyword evidence="1" id="KW-0472">Membrane</keyword>
<name>A0A1B3SMA8_9MOLU</name>
<dbReference type="KEGG" id="shj:SHELI_v1c11000"/>
<sequence>MKNKSEATVEKKGIEIRKAIIRCTIFLLVFFPSYTFIGIFYANPNFAMYEDNFDLISSKLDSNILPTPLPMTIFLWLGFSLFILSIGHLIFISLIFKKHAKNKILKNIFLAWMITIFLASSLFFTLSEYNYSRFYDIYTYIKNMKTTDDKEFNSIINYYAQNYSEGWNFKWSSDIFSWLICIFQIMVIMIQFSMFNSSISSKEVNVEETNKTSTINSVGYGKIGAFVGKITGNTNKNISLWLLICSMLVFIPQLIFIIILESESSMGFSLLEWTFIASFLLKNEVPEFYEKTSKIDASYVVIGHLPLIATGFLAATICIFLIIYIKRINISKSFFITQFAIMAAELVLVLAVNTYTIYEINKIVDVWNEYNLAELVKPYVDSIPFLSQNIVNGNISYPWLYGEQYISLLIISLAFTGVSFTMLTSKSKKIFKNNKTL</sequence>
<dbReference type="OrthoDB" id="388461at2"/>
<organism evidence="2 3">
    <name type="scientific">Spiroplasma helicoides</name>
    <dbReference type="NCBI Taxonomy" id="216938"/>
    <lineage>
        <taxon>Bacteria</taxon>
        <taxon>Bacillati</taxon>
        <taxon>Mycoplasmatota</taxon>
        <taxon>Mollicutes</taxon>
        <taxon>Entomoplasmatales</taxon>
        <taxon>Spiroplasmataceae</taxon>
        <taxon>Spiroplasma</taxon>
    </lineage>
</organism>
<proteinExistence type="predicted"/>